<protein>
    <recommendedName>
        <fullName evidence="4">F-box domain-containing protein</fullName>
    </recommendedName>
</protein>
<feature type="region of interest" description="Disordered" evidence="1">
    <location>
        <begin position="32"/>
        <end position="52"/>
    </location>
</feature>
<feature type="compositionally biased region" description="Low complexity" evidence="1">
    <location>
        <begin position="273"/>
        <end position="285"/>
    </location>
</feature>
<evidence type="ECO:0000313" key="3">
    <source>
        <dbReference type="Proteomes" id="UP001456524"/>
    </source>
</evidence>
<sequence>MVVLLDLDDDSNDLLFEPYHSADPYVRRNQPYHESADQHSGPANDHVEDERPNPNLNAFSAILSCYPIVTQLASLLDLNTLHDLSRTCRQFRANLLQYRNQLVTQSLKCSNEQLPGAVAGSDPRQAPNGADGRLGERITSGKIGKCARDMVGECRRCGVVVCRSGRPKAGPPSTSRGPGEYLGVLGGFGYLTEAQNCTSKPPPPVALPGRLRRLCKTCIKAPLTEVLSPSITTPPPSCNLLTYRSRSSPGGPSPYSSSSTLSATPGSSPPAYSPSSSPDIPSPGSLRAKHAEDSDLADQPAFTTLAFLRTPCSCPDTGWLCQTCGHALRSADQTYQLGWTWRTKYSHLGGLGTGIGEGHEGVVCGLGEACRGGRDVEHEACGTPDEIAEMERRLDGSSAAGEAQLATATASSAPLQPLFGPAATASSSTAAAAATSAHSGLDGVGTPHDEWSGNSFFAQEIEGIGGRRVMKVKKMVRIGAAVKEYEDERESNNTYLGREKKGDNRAWCAWCNRLVPSRRDARVLVERWGFDEATALCGDGRHV</sequence>
<evidence type="ECO:0008006" key="4">
    <source>
        <dbReference type="Google" id="ProtNLM"/>
    </source>
</evidence>
<dbReference type="EMBL" id="JBBWUH010000001">
    <property type="protein sequence ID" value="KAK8177901.1"/>
    <property type="molecule type" value="Genomic_DNA"/>
</dbReference>
<feature type="region of interest" description="Disordered" evidence="1">
    <location>
        <begin position="238"/>
        <end position="294"/>
    </location>
</feature>
<name>A0ABR1Y8E2_9PEZI</name>
<evidence type="ECO:0000313" key="2">
    <source>
        <dbReference type="EMBL" id="KAK8177901.1"/>
    </source>
</evidence>
<reference evidence="2 3" key="1">
    <citation type="journal article" date="2022" name="G3 (Bethesda)">
        <title>Enemy or ally: a genomic approach to elucidate the lifestyle of Phyllosticta citrichinaensis.</title>
        <authorList>
            <person name="Buijs V.A."/>
            <person name="Groenewald J.Z."/>
            <person name="Haridas S."/>
            <person name="LaButti K.M."/>
            <person name="Lipzen A."/>
            <person name="Martin F.M."/>
            <person name="Barry K."/>
            <person name="Grigoriev I.V."/>
            <person name="Crous P.W."/>
            <person name="Seidl M.F."/>
        </authorList>
    </citation>
    <scope>NUCLEOTIDE SEQUENCE [LARGE SCALE GENOMIC DNA]</scope>
    <source>
        <strain evidence="2 3">CBS 129764</strain>
    </source>
</reference>
<dbReference type="Proteomes" id="UP001456524">
    <property type="component" value="Unassembled WGS sequence"/>
</dbReference>
<keyword evidence="3" id="KW-1185">Reference proteome</keyword>
<comment type="caution">
    <text evidence="2">The sequence shown here is derived from an EMBL/GenBank/DDBJ whole genome shotgun (WGS) entry which is preliminary data.</text>
</comment>
<feature type="region of interest" description="Disordered" evidence="1">
    <location>
        <begin position="114"/>
        <end position="136"/>
    </location>
</feature>
<accession>A0ABR1Y8E2</accession>
<evidence type="ECO:0000256" key="1">
    <source>
        <dbReference type="SAM" id="MobiDB-lite"/>
    </source>
</evidence>
<proteinExistence type="predicted"/>
<feature type="compositionally biased region" description="Low complexity" evidence="1">
    <location>
        <begin position="243"/>
        <end position="266"/>
    </location>
</feature>
<organism evidence="2 3">
    <name type="scientific">Phyllosticta citrichinensis</name>
    <dbReference type="NCBI Taxonomy" id="1130410"/>
    <lineage>
        <taxon>Eukaryota</taxon>
        <taxon>Fungi</taxon>
        <taxon>Dikarya</taxon>
        <taxon>Ascomycota</taxon>
        <taxon>Pezizomycotina</taxon>
        <taxon>Dothideomycetes</taxon>
        <taxon>Dothideomycetes incertae sedis</taxon>
        <taxon>Botryosphaeriales</taxon>
        <taxon>Phyllostictaceae</taxon>
        <taxon>Phyllosticta</taxon>
    </lineage>
</organism>
<gene>
    <name evidence="2" type="ORF">IWX90DRAFT_474704</name>
</gene>